<dbReference type="PANTHER" id="PTHR14140">
    <property type="entry name" value="E3 UBIQUITIN-PROTEIN LIGASE UHRF-RELATED"/>
    <property type="match status" value="1"/>
</dbReference>
<dbReference type="InterPro" id="IPR036987">
    <property type="entry name" value="SRA-YDG_sf"/>
</dbReference>
<dbReference type="SUPFAM" id="SSF88697">
    <property type="entry name" value="PUA domain-like"/>
    <property type="match status" value="1"/>
</dbReference>
<gene>
    <name evidence="4" type="ORF">QCA50_018468</name>
</gene>
<feature type="domain" description="YDG" evidence="3">
    <location>
        <begin position="12"/>
        <end position="109"/>
    </location>
</feature>
<dbReference type="InterPro" id="IPR045134">
    <property type="entry name" value="UHRF1/2-like"/>
</dbReference>
<accession>A0AAW0FD81</accession>
<dbReference type="GO" id="GO:0016567">
    <property type="term" value="P:protein ubiquitination"/>
    <property type="evidence" value="ECO:0007669"/>
    <property type="project" value="TreeGrafter"/>
</dbReference>
<dbReference type="SMART" id="SM00466">
    <property type="entry name" value="SRA"/>
    <property type="match status" value="1"/>
</dbReference>
<comment type="caution">
    <text evidence="4">The sequence shown here is derived from an EMBL/GenBank/DDBJ whole genome shotgun (WGS) entry which is preliminary data.</text>
</comment>
<sequence length="109" mass="12101">MGGAKTARFGKIPGIDLFKFTIWEKRKQCNDCGIHTKIFAGISGSKVDGAYSIVVSGHYTDDYDHGYTLMYTGTGGRAKFNEAGKRTMFGKQIEDQTFEHPHNQALFVS</sequence>
<dbReference type="EMBL" id="JASBNA010000070">
    <property type="protein sequence ID" value="KAK7678596.1"/>
    <property type="molecule type" value="Genomic_DNA"/>
</dbReference>
<dbReference type="AlphaFoldDB" id="A0AAW0FD81"/>
<evidence type="ECO:0000256" key="2">
    <source>
        <dbReference type="PROSITE-ProRule" id="PRU00358"/>
    </source>
</evidence>
<keyword evidence="1 2" id="KW-0539">Nucleus</keyword>
<dbReference type="InterPro" id="IPR015947">
    <property type="entry name" value="PUA-like_sf"/>
</dbReference>
<dbReference type="Gene3D" id="2.30.280.10">
    <property type="entry name" value="SRA-YDG"/>
    <property type="match status" value="1"/>
</dbReference>
<dbReference type="GO" id="GO:0005634">
    <property type="term" value="C:nucleus"/>
    <property type="evidence" value="ECO:0007669"/>
    <property type="project" value="UniProtKB-SubCell"/>
</dbReference>
<dbReference type="InterPro" id="IPR003105">
    <property type="entry name" value="SRA_YDG"/>
</dbReference>
<name>A0AAW0FD81_9APHY</name>
<evidence type="ECO:0000313" key="4">
    <source>
        <dbReference type="EMBL" id="KAK7678596.1"/>
    </source>
</evidence>
<dbReference type="PROSITE" id="PS51015">
    <property type="entry name" value="YDG"/>
    <property type="match status" value="1"/>
</dbReference>
<organism evidence="4 5">
    <name type="scientific">Cerrena zonata</name>
    <dbReference type="NCBI Taxonomy" id="2478898"/>
    <lineage>
        <taxon>Eukaryota</taxon>
        <taxon>Fungi</taxon>
        <taxon>Dikarya</taxon>
        <taxon>Basidiomycota</taxon>
        <taxon>Agaricomycotina</taxon>
        <taxon>Agaricomycetes</taxon>
        <taxon>Polyporales</taxon>
        <taxon>Cerrenaceae</taxon>
        <taxon>Cerrena</taxon>
    </lineage>
</organism>
<dbReference type="GO" id="GO:0044027">
    <property type="term" value="P:negative regulation of gene expression via chromosomal CpG island methylation"/>
    <property type="evidence" value="ECO:0007669"/>
    <property type="project" value="TreeGrafter"/>
</dbReference>
<keyword evidence="5" id="KW-1185">Reference proteome</keyword>
<reference evidence="4 5" key="1">
    <citation type="submission" date="2022-09" db="EMBL/GenBank/DDBJ databases">
        <authorList>
            <person name="Palmer J.M."/>
        </authorList>
    </citation>
    <scope>NUCLEOTIDE SEQUENCE [LARGE SCALE GENOMIC DNA]</scope>
    <source>
        <strain evidence="4 5">DSM 7382</strain>
    </source>
</reference>
<dbReference type="Proteomes" id="UP001385951">
    <property type="component" value="Unassembled WGS sequence"/>
</dbReference>
<proteinExistence type="predicted"/>
<evidence type="ECO:0000259" key="3">
    <source>
        <dbReference type="PROSITE" id="PS51015"/>
    </source>
</evidence>
<evidence type="ECO:0000256" key="1">
    <source>
        <dbReference type="ARBA" id="ARBA00023242"/>
    </source>
</evidence>
<dbReference type="GO" id="GO:0061630">
    <property type="term" value="F:ubiquitin protein ligase activity"/>
    <property type="evidence" value="ECO:0007669"/>
    <property type="project" value="TreeGrafter"/>
</dbReference>
<dbReference type="Pfam" id="PF02182">
    <property type="entry name" value="SAD_SRA"/>
    <property type="match status" value="1"/>
</dbReference>
<dbReference type="PANTHER" id="PTHR14140:SF27">
    <property type="entry name" value="OS04G0289800 PROTEIN"/>
    <property type="match status" value="1"/>
</dbReference>
<evidence type="ECO:0000313" key="5">
    <source>
        <dbReference type="Proteomes" id="UP001385951"/>
    </source>
</evidence>
<protein>
    <recommendedName>
        <fullName evidence="3">YDG domain-containing protein</fullName>
    </recommendedName>
</protein>
<comment type="subcellular location">
    <subcellularLocation>
        <location evidence="2">Nucleus</location>
    </subcellularLocation>
</comment>